<reference evidence="1 2" key="1">
    <citation type="submission" date="2021-01" db="EMBL/GenBank/DDBJ databases">
        <title>Whole genome shotgun sequence of Verrucosispora gifhornensis NBRC 16317.</title>
        <authorList>
            <person name="Komaki H."/>
            <person name="Tamura T."/>
        </authorList>
    </citation>
    <scope>NUCLEOTIDE SEQUENCE [LARGE SCALE GENOMIC DNA]</scope>
    <source>
        <strain evidence="1 2">NBRC 16317</strain>
    </source>
</reference>
<proteinExistence type="predicted"/>
<dbReference type="EMBL" id="BOPA01000050">
    <property type="protein sequence ID" value="GIJ18755.1"/>
    <property type="molecule type" value="Genomic_DNA"/>
</dbReference>
<name>A0ABQ4ILQ2_9ACTN</name>
<dbReference type="Proteomes" id="UP000647860">
    <property type="component" value="Unassembled WGS sequence"/>
</dbReference>
<accession>A0ABQ4ILQ2</accession>
<sequence length="122" mass="13743">MDPRCWACDFPLRIRLARGDRFRREPVPAVPVESDLTWVGRLPDMSSSRRDQQGCSHSGALVRLRPMSATLLVHVPANLEAAYNELSPGRCRLYAVDQVSVGFPSIGRPHSAFRLVIHRPIR</sequence>
<organism evidence="1 2">
    <name type="scientific">Micromonospora gifhornensis</name>
    <dbReference type="NCBI Taxonomy" id="84594"/>
    <lineage>
        <taxon>Bacteria</taxon>
        <taxon>Bacillati</taxon>
        <taxon>Actinomycetota</taxon>
        <taxon>Actinomycetes</taxon>
        <taxon>Micromonosporales</taxon>
        <taxon>Micromonosporaceae</taxon>
        <taxon>Micromonospora</taxon>
    </lineage>
</organism>
<evidence type="ECO:0000313" key="1">
    <source>
        <dbReference type="EMBL" id="GIJ18755.1"/>
    </source>
</evidence>
<evidence type="ECO:0000313" key="2">
    <source>
        <dbReference type="Proteomes" id="UP000647860"/>
    </source>
</evidence>
<gene>
    <name evidence="1" type="ORF">Vgi01_54390</name>
</gene>
<keyword evidence="2" id="KW-1185">Reference proteome</keyword>
<protein>
    <submittedName>
        <fullName evidence="1">Uncharacterized protein</fullName>
    </submittedName>
</protein>
<comment type="caution">
    <text evidence="1">The sequence shown here is derived from an EMBL/GenBank/DDBJ whole genome shotgun (WGS) entry which is preliminary data.</text>
</comment>